<accession>A0A239NWR4</accession>
<keyword evidence="1" id="KW-1133">Transmembrane helix</keyword>
<proteinExistence type="predicted"/>
<name>A0A239NWR4_9ACTN</name>
<evidence type="ECO:0000313" key="2">
    <source>
        <dbReference type="EMBL" id="SNT58559.1"/>
    </source>
</evidence>
<gene>
    <name evidence="2" type="ORF">SAMN05421812_11122</name>
</gene>
<dbReference type="OrthoDB" id="5195180at2"/>
<keyword evidence="1" id="KW-0472">Membrane</keyword>
<keyword evidence="3" id="KW-1185">Reference proteome</keyword>
<evidence type="ECO:0000313" key="3">
    <source>
        <dbReference type="Proteomes" id="UP000198362"/>
    </source>
</evidence>
<evidence type="ECO:0000256" key="1">
    <source>
        <dbReference type="SAM" id="Phobius"/>
    </source>
</evidence>
<feature type="transmembrane region" description="Helical" evidence="1">
    <location>
        <begin position="258"/>
        <end position="276"/>
    </location>
</feature>
<dbReference type="AlphaFoldDB" id="A0A239NWR4"/>
<organism evidence="2 3">
    <name type="scientific">Asanoa hainanensis</name>
    <dbReference type="NCBI Taxonomy" id="560556"/>
    <lineage>
        <taxon>Bacteria</taxon>
        <taxon>Bacillati</taxon>
        <taxon>Actinomycetota</taxon>
        <taxon>Actinomycetes</taxon>
        <taxon>Micromonosporales</taxon>
        <taxon>Micromonosporaceae</taxon>
        <taxon>Asanoa</taxon>
    </lineage>
</organism>
<feature type="transmembrane region" description="Helical" evidence="1">
    <location>
        <begin position="49"/>
        <end position="73"/>
    </location>
</feature>
<dbReference type="RefSeq" id="WP_089252884.1">
    <property type="nucleotide sequence ID" value="NZ_FZPH01000011.1"/>
</dbReference>
<feature type="transmembrane region" description="Helical" evidence="1">
    <location>
        <begin position="288"/>
        <end position="308"/>
    </location>
</feature>
<sequence length="410" mass="41916">MLALLFLAVLGIAPLLALVLLMTRLPRAGAGSPGTRVRAALRSGLARPVWPGLVAVVVVAGALTFGLEQGYLAAVPNSPRWGFDVALLAVMLAPAGALACAGLSALAAAAVAQARGFGAGTVTGLLTLLAVAVGSAAAHLPLLAIYRADPSGFPVIPNLGEGDLLAPFTIFPAALIWAAPWPVIGAALDAREDSRPPVRDRWQLLLDLTTADLPESRSAWGAALRAELAVIDPPKERRGFALGGAWAAVRSGASRGTWLGAAGVLLVVAAASLAASRWELAHGRGGVLVFWTTVPNLLLLAIALATAWRTRSFGAGLRAGLLAGLAALVAVLVVGIPEAVVWANQRAGYLTTGDAVPPDWQSAVRDLLRPEFLVSIVVAWTAAVASGAAVGAALGRLHRRAHPNETTATV</sequence>
<reference evidence="2 3" key="1">
    <citation type="submission" date="2017-06" db="EMBL/GenBank/DDBJ databases">
        <authorList>
            <person name="Kim H.J."/>
            <person name="Triplett B.A."/>
        </authorList>
    </citation>
    <scope>NUCLEOTIDE SEQUENCE [LARGE SCALE GENOMIC DNA]</scope>
    <source>
        <strain evidence="2 3">CGMCC 4.5593</strain>
    </source>
</reference>
<protein>
    <submittedName>
        <fullName evidence="2">Uncharacterized protein</fullName>
    </submittedName>
</protein>
<feature type="transmembrane region" description="Helical" evidence="1">
    <location>
        <begin position="320"/>
        <end position="343"/>
    </location>
</feature>
<feature type="transmembrane region" description="Helical" evidence="1">
    <location>
        <begin position="85"/>
        <end position="112"/>
    </location>
</feature>
<keyword evidence="1" id="KW-0812">Transmembrane</keyword>
<dbReference type="Proteomes" id="UP000198362">
    <property type="component" value="Unassembled WGS sequence"/>
</dbReference>
<dbReference type="EMBL" id="FZPH01000011">
    <property type="protein sequence ID" value="SNT58559.1"/>
    <property type="molecule type" value="Genomic_DNA"/>
</dbReference>
<feature type="transmembrane region" description="Helical" evidence="1">
    <location>
        <begin position="372"/>
        <end position="394"/>
    </location>
</feature>
<feature type="transmembrane region" description="Helical" evidence="1">
    <location>
        <begin position="124"/>
        <end position="146"/>
    </location>
</feature>